<evidence type="ECO:0000313" key="4">
    <source>
        <dbReference type="Proteomes" id="UP000237771"/>
    </source>
</evidence>
<reference evidence="1 4" key="3">
    <citation type="submission" date="2018-03" db="EMBL/GenBank/DDBJ databases">
        <title>Genomic Encyclopedia of Archaeal and Bacterial Type Strains, Phase II (KMG-II): from individual species to whole genera.</title>
        <authorList>
            <person name="Goeker M."/>
        </authorList>
    </citation>
    <scope>NUCLEOTIDE SEQUENCE [LARGE SCALE GENOMIC DNA]</scope>
    <source>
        <strain evidence="1 4">DSM 17797</strain>
    </source>
</reference>
<dbReference type="Proteomes" id="UP000184384">
    <property type="component" value="Unassembled WGS sequence"/>
</dbReference>
<name>A0A1M5TN96_9FLAO</name>
<proteinExistence type="predicted"/>
<accession>A0A1M5TN96</accession>
<dbReference type="EMBL" id="PVUB01000014">
    <property type="protein sequence ID" value="PRZ19798.1"/>
    <property type="molecule type" value="Genomic_DNA"/>
</dbReference>
<evidence type="ECO:0000313" key="3">
    <source>
        <dbReference type="Proteomes" id="UP000184384"/>
    </source>
</evidence>
<dbReference type="EMBL" id="FQWO01000015">
    <property type="protein sequence ID" value="SHH51843.1"/>
    <property type="molecule type" value="Genomic_DNA"/>
</dbReference>
<evidence type="ECO:0000313" key="1">
    <source>
        <dbReference type="EMBL" id="PRZ19798.1"/>
    </source>
</evidence>
<gene>
    <name evidence="1" type="ORF">BC624_1142</name>
    <name evidence="2" type="ORF">SAMN05443373_1152</name>
</gene>
<protein>
    <submittedName>
        <fullName evidence="2">Uncharacterized protein</fullName>
    </submittedName>
</protein>
<evidence type="ECO:0000313" key="2">
    <source>
        <dbReference type="EMBL" id="SHH51843.1"/>
    </source>
</evidence>
<dbReference type="AlphaFoldDB" id="A0A1M5TN96"/>
<reference evidence="2" key="1">
    <citation type="submission" date="2016-11" db="EMBL/GenBank/DDBJ databases">
        <authorList>
            <person name="Jaros S."/>
            <person name="Januszkiewicz K."/>
            <person name="Wedrychowicz H."/>
        </authorList>
    </citation>
    <scope>NUCLEOTIDE SEQUENCE [LARGE SCALE GENOMIC DNA]</scope>
    <source>
        <strain evidence="2">DSM 19729</strain>
    </source>
</reference>
<dbReference type="Proteomes" id="UP000237771">
    <property type="component" value="Unassembled WGS sequence"/>
</dbReference>
<reference evidence="3" key="2">
    <citation type="submission" date="2016-11" db="EMBL/GenBank/DDBJ databases">
        <authorList>
            <person name="Varghese N."/>
            <person name="Submissions S."/>
        </authorList>
    </citation>
    <scope>NUCLEOTIDE SEQUENCE [LARGE SCALE GENOMIC DNA]</scope>
    <source>
        <strain evidence="3">DSM 19729</strain>
    </source>
</reference>
<organism evidence="2 3">
    <name type="scientific">Flavobacterium granuli</name>
    <dbReference type="NCBI Taxonomy" id="280093"/>
    <lineage>
        <taxon>Bacteria</taxon>
        <taxon>Pseudomonadati</taxon>
        <taxon>Bacteroidota</taxon>
        <taxon>Flavobacteriia</taxon>
        <taxon>Flavobacteriales</taxon>
        <taxon>Flavobacteriaceae</taxon>
        <taxon>Flavobacterium</taxon>
    </lineage>
</organism>
<sequence length="69" mass="8021">MKIKITPNKKICFQPIFFTLSFLFSLLDSLSKLFPLSNLDKSNTYRYSVCLAKDATTITFDRKLDQTSY</sequence>
<keyword evidence="4" id="KW-1185">Reference proteome</keyword>